<evidence type="ECO:0000313" key="2">
    <source>
        <dbReference type="Proteomes" id="UP000276133"/>
    </source>
</evidence>
<name>A0A3M7P9R0_BRAPC</name>
<organism evidence="1 2">
    <name type="scientific">Brachionus plicatilis</name>
    <name type="common">Marine rotifer</name>
    <name type="synonym">Brachionus muelleri</name>
    <dbReference type="NCBI Taxonomy" id="10195"/>
    <lineage>
        <taxon>Eukaryota</taxon>
        <taxon>Metazoa</taxon>
        <taxon>Spiralia</taxon>
        <taxon>Gnathifera</taxon>
        <taxon>Rotifera</taxon>
        <taxon>Eurotatoria</taxon>
        <taxon>Monogononta</taxon>
        <taxon>Pseudotrocha</taxon>
        <taxon>Ploima</taxon>
        <taxon>Brachionidae</taxon>
        <taxon>Brachionus</taxon>
    </lineage>
</organism>
<proteinExistence type="predicted"/>
<keyword evidence="2" id="KW-1185">Reference proteome</keyword>
<dbReference type="AlphaFoldDB" id="A0A3M7P9R0"/>
<accession>A0A3M7P9R0</accession>
<comment type="caution">
    <text evidence="1">The sequence shown here is derived from an EMBL/GenBank/DDBJ whole genome shotgun (WGS) entry which is preliminary data.</text>
</comment>
<gene>
    <name evidence="1" type="ORF">BpHYR1_039500</name>
</gene>
<protein>
    <submittedName>
        <fullName evidence="1">Uncharacterized protein</fullName>
    </submittedName>
</protein>
<evidence type="ECO:0000313" key="1">
    <source>
        <dbReference type="EMBL" id="RMZ95798.1"/>
    </source>
</evidence>
<reference evidence="1 2" key="1">
    <citation type="journal article" date="2018" name="Sci. Rep.">
        <title>Genomic signatures of local adaptation to the degree of environmental predictability in rotifers.</title>
        <authorList>
            <person name="Franch-Gras L."/>
            <person name="Hahn C."/>
            <person name="Garcia-Roger E.M."/>
            <person name="Carmona M.J."/>
            <person name="Serra M."/>
            <person name="Gomez A."/>
        </authorList>
    </citation>
    <scope>NUCLEOTIDE SEQUENCE [LARGE SCALE GENOMIC DNA]</scope>
    <source>
        <strain evidence="1">HYR1</strain>
    </source>
</reference>
<dbReference type="EMBL" id="REGN01012338">
    <property type="protein sequence ID" value="RMZ95798.1"/>
    <property type="molecule type" value="Genomic_DNA"/>
</dbReference>
<dbReference type="Proteomes" id="UP000276133">
    <property type="component" value="Unassembled WGS sequence"/>
</dbReference>
<sequence>MCILSPRLKIIVTFRTLHWASFFTQLYFYTISKFYKLFLTKCKLKSSIDIKHVIFTVNLVQKNQNVICVLN</sequence>